<organism evidence="1 2">
    <name type="scientific">Candidatus Jorgensenbacteria bacterium GWA1_54_12</name>
    <dbReference type="NCBI Taxonomy" id="1798468"/>
    <lineage>
        <taxon>Bacteria</taxon>
        <taxon>Candidatus Joergenseniibacteriota</taxon>
    </lineage>
</organism>
<reference evidence="1 2" key="1">
    <citation type="journal article" date="2016" name="Nat. Commun.">
        <title>Thousands of microbial genomes shed light on interconnected biogeochemical processes in an aquifer system.</title>
        <authorList>
            <person name="Anantharaman K."/>
            <person name="Brown C.T."/>
            <person name="Hug L.A."/>
            <person name="Sharon I."/>
            <person name="Castelle C.J."/>
            <person name="Probst A.J."/>
            <person name="Thomas B.C."/>
            <person name="Singh A."/>
            <person name="Wilkins M.J."/>
            <person name="Karaoz U."/>
            <person name="Brodie E.L."/>
            <person name="Williams K.H."/>
            <person name="Hubbard S.S."/>
            <person name="Banfield J.F."/>
        </authorList>
    </citation>
    <scope>NUCLEOTIDE SEQUENCE [LARGE SCALE GENOMIC DNA]</scope>
</reference>
<sequence length="268" mass="30637">MGKSEKEGYVFTARTEDGSRLKWLWRILGAQGCPGKLLIKLFMEEQVEPLCIARRGCASAHPGQVIEQVFQEWVVSGRFKRTVKDPELLKVLKQAQIERLIGVPWYHRTHRFLRLEGGLRFVFTTDKSDLPEFEKRILEVGEDTAYAELAVQELQNAVAQERNRMCRETLRAEHIVLITTVAQAAINERPVSPDAVRQLSDLGLLEPTTPFRRSRVPKEHTFLKYDFTNRDGVRHTGLVGFSADFRVASVTEKLPEEREFCCILSASP</sequence>
<evidence type="ECO:0000313" key="2">
    <source>
        <dbReference type="Proteomes" id="UP000176273"/>
    </source>
</evidence>
<protein>
    <submittedName>
        <fullName evidence="1">Uncharacterized protein</fullName>
    </submittedName>
</protein>
<gene>
    <name evidence="1" type="ORF">A2110_01045</name>
</gene>
<dbReference type="STRING" id="1798468.A2110_01045"/>
<dbReference type="AlphaFoldDB" id="A0A1F6BJR3"/>
<name>A0A1F6BJR3_9BACT</name>
<comment type="caution">
    <text evidence="1">The sequence shown here is derived from an EMBL/GenBank/DDBJ whole genome shotgun (WGS) entry which is preliminary data.</text>
</comment>
<dbReference type="Proteomes" id="UP000176273">
    <property type="component" value="Unassembled WGS sequence"/>
</dbReference>
<accession>A0A1F6BJR3</accession>
<proteinExistence type="predicted"/>
<dbReference type="EMBL" id="MFKH01000016">
    <property type="protein sequence ID" value="OGG36777.1"/>
    <property type="molecule type" value="Genomic_DNA"/>
</dbReference>
<evidence type="ECO:0000313" key="1">
    <source>
        <dbReference type="EMBL" id="OGG36777.1"/>
    </source>
</evidence>